<keyword evidence="7 15" id="KW-0934">Plastid</keyword>
<dbReference type="InterPro" id="IPR014724">
    <property type="entry name" value="RNA_pol_RPB2_OB-fold"/>
</dbReference>
<evidence type="ECO:0000256" key="6">
    <source>
        <dbReference type="ARBA" id="ARBA00022528"/>
    </source>
</evidence>
<evidence type="ECO:0000256" key="1">
    <source>
        <dbReference type="ARBA" id="ARBA00004026"/>
    </source>
</evidence>
<evidence type="ECO:0000313" key="15">
    <source>
        <dbReference type="EMBL" id="ALO21465.1"/>
    </source>
</evidence>
<comment type="similarity">
    <text evidence="3">Belongs to the RNA polymerase beta chain family.</text>
</comment>
<dbReference type="GO" id="GO:0009507">
    <property type="term" value="C:chloroplast"/>
    <property type="evidence" value="ECO:0007669"/>
    <property type="project" value="UniProtKB-SubCell"/>
</dbReference>
<evidence type="ECO:0000256" key="4">
    <source>
        <dbReference type="ARBA" id="ARBA00012418"/>
    </source>
</evidence>
<evidence type="ECO:0000256" key="9">
    <source>
        <dbReference type="ARBA" id="ARBA00022695"/>
    </source>
</evidence>
<evidence type="ECO:0000256" key="7">
    <source>
        <dbReference type="ARBA" id="ARBA00022640"/>
    </source>
</evidence>
<dbReference type="GO" id="GO:0032549">
    <property type="term" value="F:ribonucleoside binding"/>
    <property type="evidence" value="ECO:0007669"/>
    <property type="project" value="InterPro"/>
</dbReference>
<dbReference type="EC" id="2.7.7.6" evidence="4"/>
<dbReference type="GO" id="GO:0003899">
    <property type="term" value="F:DNA-directed RNA polymerase activity"/>
    <property type="evidence" value="ECO:0007669"/>
    <property type="project" value="UniProtKB-EC"/>
</dbReference>
<dbReference type="InterPro" id="IPR007641">
    <property type="entry name" value="RNA_pol_Rpb2_7"/>
</dbReference>
<feature type="domain" description="DNA-directed RNA polymerase subunit 2 hybrid-binding" evidence="13">
    <location>
        <begin position="660"/>
        <end position="847"/>
    </location>
</feature>
<keyword evidence="10" id="KW-0804">Transcription</keyword>
<evidence type="ECO:0000259" key="14">
    <source>
        <dbReference type="Pfam" id="PF04560"/>
    </source>
</evidence>
<sequence>MQLRLDRRAKVFIFSLNKTDFFVIKVKKRDNKKIILKSLLSKSFSINKRIKNFQAIEYSLETFHRSNQDTCLVHKPAVFEGDWVQSGDLLADCSASVGGELSLGNNILVAYMPWEGYNYEDAILLNERLVFDDVYTSIHIEKYEIETREAKIGAEQITREIPDIDEKEIQHLDKNGIAKVGSWVEEGDILVGKITPINKKSLSPYQILLYKVLEKEIKLLKDSSLRAPKGIKAKVIRINILNKINLSTSKLSIDTKKKVKKKLSKVRANSPLKKTYAKVKKKKNKKILTGPIASLVTGGKNRNYAIKNFIKNFSFNFFKSKKTNKKTGMFSNNTKFFLKKKNTVGIPSAMQSLNLRIRLLARGKKNKKNVFLPQLRWDTRSFSFFQKKKRLGFHSISGSKVRDTHSITIKNRKLNRRTSFFFKLYLIGGRKMLVSQKNSNTSIRIKNEVKRKKMTAMLFKKAYKKNKDSYFLSFIKNKSLLKNLKLNSIKKKKFEIKRGIVPQVERRLSPTKSAIEGHKPKNLPFIFKNKKNFSCKKDITLCLSSSKFYKSSSDLSMSNSHPEGKTSPLIFLPWLFLKSLKTTLKKPFGHKHIALKMFSLGEQNLKNAATKKKTKSFFCASKKKNGQRSISFLSQFLNLNSLRLKKASKNRRRRSSQLKKIKKKKILQPTKIHIYLAEKRKIQVGDKMAGRHGNKGIISQILPRQDMPYMPDGTPIDIVLNPLGVPSRMNVGQIYECLLGFAGKFLGEHFKIFPFDEIYGAEASRSFVYAKLYEAKKKTKLNWLFDPAFPGKIRLYDGRTGDCYDQPVMVGRAYMLKLVHMVDDKIHARSTGPYSMVTQQPLRGRSKIGGQRLGEMEVWAIEGYGAAFTLLEMLTIKSDDMTGRMTLWSNIILNKEISIGTPEAFKVLVTELQALCLDIGLFRYESNFKDQTYGNTMEKTKNANLSMADWDKFFKMTDKSNLPDKSEVSNIYQLRGLNRLHQNLKRIESLEQLP</sequence>
<evidence type="ECO:0000256" key="5">
    <source>
        <dbReference type="ARBA" id="ARBA00022478"/>
    </source>
</evidence>
<protein>
    <recommendedName>
        <fullName evidence="4">DNA-directed RNA polymerase</fullName>
        <ecNumber evidence="4">2.7.7.6</ecNumber>
    </recommendedName>
    <alternativeName>
        <fullName evidence="12">PEP</fullName>
    </alternativeName>
</protein>
<dbReference type="EMBL" id="KT625160">
    <property type="protein sequence ID" value="ALO21465.1"/>
    <property type="molecule type" value="Genomic_DNA"/>
</dbReference>
<dbReference type="InterPro" id="IPR007121">
    <property type="entry name" value="RNA_pol_bsu_CS"/>
</dbReference>
<gene>
    <name evidence="15" type="primary">rpoBb</name>
</gene>
<dbReference type="Gene3D" id="3.90.1800.10">
    <property type="entry name" value="RNA polymerase alpha subunit dimerisation domain"/>
    <property type="match status" value="1"/>
</dbReference>
<dbReference type="GO" id="GO:0003677">
    <property type="term" value="F:DNA binding"/>
    <property type="evidence" value="ECO:0007669"/>
    <property type="project" value="InterPro"/>
</dbReference>
<keyword evidence="6 15" id="KW-0150">Chloroplast</keyword>
<dbReference type="PANTHER" id="PTHR20856">
    <property type="entry name" value="DNA-DIRECTED RNA POLYMERASE I SUBUNIT 2"/>
    <property type="match status" value="1"/>
</dbReference>
<dbReference type="GO" id="GO:0000428">
    <property type="term" value="C:DNA-directed RNA polymerase complex"/>
    <property type="evidence" value="ECO:0007669"/>
    <property type="project" value="UniProtKB-KW"/>
</dbReference>
<comment type="subcellular location">
    <subcellularLocation>
        <location evidence="2">Plastid</location>
        <location evidence="2">Chloroplast</location>
    </subcellularLocation>
</comment>
<comment type="subunit">
    <text evidence="11">In plastids the minimal PEP RNA polymerase catalytic core is composed of four subunits: alpha, beta, beta', and beta''. When a (nuclear-encoded) sigma factor is associated with the core the holoenzyme is formed, which can initiate transcription.</text>
</comment>
<dbReference type="Gene3D" id="2.40.50.150">
    <property type="match status" value="1"/>
</dbReference>
<dbReference type="Pfam" id="PF00562">
    <property type="entry name" value="RNA_pol_Rpb2_6"/>
    <property type="match status" value="2"/>
</dbReference>
<dbReference type="SUPFAM" id="SSF64484">
    <property type="entry name" value="beta and beta-prime subunits of DNA dependent RNA-polymerase"/>
    <property type="match status" value="1"/>
</dbReference>
<comment type="function">
    <text evidence="1">DNA-dependent RNA polymerase catalyzes the transcription of DNA into RNA using the four ribonucleoside triphosphates as substrates.</text>
</comment>
<feature type="domain" description="RNA polymerase Rpb2" evidence="14">
    <location>
        <begin position="849"/>
        <end position="921"/>
    </location>
</feature>
<evidence type="ECO:0000259" key="13">
    <source>
        <dbReference type="Pfam" id="PF00562"/>
    </source>
</evidence>
<evidence type="ECO:0000256" key="3">
    <source>
        <dbReference type="ARBA" id="ARBA00006835"/>
    </source>
</evidence>
<keyword evidence="5" id="KW-0240">DNA-directed RNA polymerase</keyword>
<accession>A0A0S2ICU0</accession>
<dbReference type="GO" id="GO:0006351">
    <property type="term" value="P:DNA-templated transcription"/>
    <property type="evidence" value="ECO:0007669"/>
    <property type="project" value="InterPro"/>
</dbReference>
<dbReference type="Gene3D" id="2.40.270.10">
    <property type="entry name" value="DNA-directed RNA polymerase, subunit 2, domain 6"/>
    <property type="match status" value="2"/>
</dbReference>
<dbReference type="Gene3D" id="2.40.50.100">
    <property type="match status" value="1"/>
</dbReference>
<keyword evidence="8" id="KW-0808">Transferase</keyword>
<organism evidence="15">
    <name type="scientific">Lobochlamys culleus</name>
    <dbReference type="NCBI Taxonomy" id="51693"/>
    <lineage>
        <taxon>Eukaryota</taxon>
        <taxon>Viridiplantae</taxon>
        <taxon>Chlorophyta</taxon>
        <taxon>core chlorophytes</taxon>
        <taxon>Chlorophyceae</taxon>
        <taxon>CS clade</taxon>
        <taxon>Chlamydomonadales</taxon>
        <taxon>Chlamydomonadaceae</taxon>
        <taxon>Lobochlamys</taxon>
    </lineage>
</organism>
<dbReference type="InterPro" id="IPR015712">
    <property type="entry name" value="DNA-dir_RNA_pol_su2"/>
</dbReference>
<evidence type="ECO:0000256" key="2">
    <source>
        <dbReference type="ARBA" id="ARBA00004229"/>
    </source>
</evidence>
<evidence type="ECO:0000256" key="8">
    <source>
        <dbReference type="ARBA" id="ARBA00022679"/>
    </source>
</evidence>
<keyword evidence="9" id="KW-0548">Nucleotidyltransferase</keyword>
<dbReference type="PROSITE" id="PS01166">
    <property type="entry name" value="RNA_POL_BETA"/>
    <property type="match status" value="1"/>
</dbReference>
<dbReference type="InterPro" id="IPR037033">
    <property type="entry name" value="DNA-dir_RNAP_su2_hyb_sf"/>
</dbReference>
<reference evidence="15" key="1">
    <citation type="journal article" date="2015" name="BMC Evol. Biol.">
        <title>Chloroplast phylogenomic analysis of chlorophyte green algae identifies a novel lineage sister to the Sphaeropleales (Chlorophyceae).</title>
        <authorList>
            <person name="Lemieux C."/>
            <person name="Vincent A.T."/>
            <person name="Labarre A."/>
            <person name="Otis C."/>
            <person name="Turmel M."/>
        </authorList>
    </citation>
    <scope>NUCLEOTIDE SEQUENCE</scope>
</reference>
<evidence type="ECO:0000256" key="10">
    <source>
        <dbReference type="ARBA" id="ARBA00023163"/>
    </source>
</evidence>
<evidence type="ECO:0000256" key="11">
    <source>
        <dbReference type="ARBA" id="ARBA00026088"/>
    </source>
</evidence>
<feature type="domain" description="DNA-directed RNA polymerase subunit 2 hybrid-binding" evidence="13">
    <location>
        <begin position="54"/>
        <end position="264"/>
    </location>
</feature>
<name>A0A0S2ICU0_9CHLO</name>
<proteinExistence type="inferred from homology"/>
<geneLocation type="chloroplast" evidence="15"/>
<dbReference type="Pfam" id="PF04560">
    <property type="entry name" value="RNA_pol_Rpb2_7"/>
    <property type="match status" value="1"/>
</dbReference>
<dbReference type="InterPro" id="IPR007120">
    <property type="entry name" value="DNA-dir_RNAP_su2_dom"/>
</dbReference>
<dbReference type="AlphaFoldDB" id="A0A0S2ICU0"/>
<evidence type="ECO:0000256" key="12">
    <source>
        <dbReference type="ARBA" id="ARBA00032782"/>
    </source>
</evidence>